<evidence type="ECO:0000256" key="8">
    <source>
        <dbReference type="ARBA" id="ARBA00022989"/>
    </source>
</evidence>
<feature type="transmembrane region" description="Helical" evidence="13">
    <location>
        <begin position="383"/>
        <end position="403"/>
    </location>
</feature>
<dbReference type="OrthoDB" id="9780552at2"/>
<dbReference type="Pfam" id="PF02096">
    <property type="entry name" value="60KD_IMP"/>
    <property type="match status" value="1"/>
</dbReference>
<dbReference type="GO" id="GO:0032977">
    <property type="term" value="F:membrane insertase activity"/>
    <property type="evidence" value="ECO:0007669"/>
    <property type="project" value="InterPro"/>
</dbReference>
<keyword evidence="18" id="KW-1185">Reference proteome</keyword>
<evidence type="ECO:0000256" key="9">
    <source>
        <dbReference type="ARBA" id="ARBA00023136"/>
    </source>
</evidence>
<dbReference type="HAMAP" id="MF_01810">
    <property type="entry name" value="YidC_type1"/>
    <property type="match status" value="1"/>
</dbReference>
<comment type="caution">
    <text evidence="17">The sequence shown here is derived from an EMBL/GenBank/DDBJ whole genome shotgun (WGS) entry which is preliminary data.</text>
</comment>
<dbReference type="Gene3D" id="2.70.98.90">
    <property type="match status" value="1"/>
</dbReference>
<proteinExistence type="inferred from homology"/>
<feature type="domain" description="Membrane insertase YidC N-terminal" evidence="16">
    <location>
        <begin position="102"/>
        <end position="370"/>
    </location>
</feature>
<feature type="transmembrane region" description="Helical" evidence="13">
    <location>
        <begin position="547"/>
        <end position="564"/>
    </location>
</feature>
<dbReference type="CDD" id="cd20070">
    <property type="entry name" value="5TM_YidC_Alb3"/>
    <property type="match status" value="1"/>
</dbReference>
<dbReference type="InterPro" id="IPR001708">
    <property type="entry name" value="YidC/ALB3/OXA1/COX18"/>
</dbReference>
<comment type="subunit">
    <text evidence="13">Interacts with the Sec translocase complex via SecD. Specifically interacts with transmembrane segments of nascent integral membrane proteins during membrane integration.</text>
</comment>
<gene>
    <name evidence="13" type="primary">yidC</name>
    <name evidence="17" type="ORF">CA834_11385</name>
</gene>
<dbReference type="AlphaFoldDB" id="A0A265UR33"/>
<keyword evidence="7 13" id="KW-0653">Protein transport</keyword>
<dbReference type="EMBL" id="NGJN01000006">
    <property type="protein sequence ID" value="OZV67547.1"/>
    <property type="molecule type" value="Genomic_DNA"/>
</dbReference>
<evidence type="ECO:0000256" key="6">
    <source>
        <dbReference type="ARBA" id="ARBA00022692"/>
    </source>
</evidence>
<evidence type="ECO:0000256" key="3">
    <source>
        <dbReference type="ARBA" id="ARBA00015325"/>
    </source>
</evidence>
<keyword evidence="6 13" id="KW-0812">Transmembrane</keyword>
<dbReference type="InterPro" id="IPR028055">
    <property type="entry name" value="YidC/Oxa/ALB_C"/>
</dbReference>
<dbReference type="PANTHER" id="PTHR12428:SF65">
    <property type="entry name" value="CYTOCHROME C OXIDASE ASSEMBLY PROTEIN COX18, MITOCHONDRIAL"/>
    <property type="match status" value="1"/>
</dbReference>
<feature type="compositionally biased region" description="Basic and acidic residues" evidence="14">
    <location>
        <begin position="616"/>
        <end position="627"/>
    </location>
</feature>
<evidence type="ECO:0000256" key="5">
    <source>
        <dbReference type="ARBA" id="ARBA00022475"/>
    </source>
</evidence>
<dbReference type="GO" id="GO:0015031">
    <property type="term" value="P:protein transport"/>
    <property type="evidence" value="ECO:0007669"/>
    <property type="project" value="UniProtKB-KW"/>
</dbReference>
<accession>A0A265UR33</accession>
<evidence type="ECO:0000256" key="14">
    <source>
        <dbReference type="SAM" id="MobiDB-lite"/>
    </source>
</evidence>
<protein>
    <recommendedName>
        <fullName evidence="3 13">Membrane protein insertase YidC</fullName>
    </recommendedName>
    <alternativeName>
        <fullName evidence="12 13">Foldase YidC</fullName>
    </alternativeName>
    <alternativeName>
        <fullName evidence="11 13">Membrane integrase YidC</fullName>
    </alternativeName>
    <alternativeName>
        <fullName evidence="13">Membrane protein YidC</fullName>
    </alternativeName>
</protein>
<dbReference type="CDD" id="cd19961">
    <property type="entry name" value="EcYidC-like_peri"/>
    <property type="match status" value="1"/>
</dbReference>
<name>A0A265UR33_9FLAO</name>
<evidence type="ECO:0000256" key="11">
    <source>
        <dbReference type="ARBA" id="ARBA00033245"/>
    </source>
</evidence>
<feature type="domain" description="Membrane insertase YidC/Oxa/ALB C-terminal" evidence="15">
    <location>
        <begin position="383"/>
        <end position="586"/>
    </location>
</feature>
<evidence type="ECO:0000259" key="15">
    <source>
        <dbReference type="Pfam" id="PF02096"/>
    </source>
</evidence>
<keyword evidence="10 13" id="KW-0143">Chaperone</keyword>
<keyword evidence="8 13" id="KW-1133">Transmembrane helix</keyword>
<keyword evidence="9 13" id="KW-0472">Membrane</keyword>
<feature type="region of interest" description="Disordered" evidence="14">
    <location>
        <begin position="616"/>
        <end position="635"/>
    </location>
</feature>
<reference evidence="17 18" key="1">
    <citation type="submission" date="2017-05" db="EMBL/GenBank/DDBJ databases">
        <title>The draft genome sequence of Idiomarina salinarum WNB302.</title>
        <authorList>
            <person name="Sun Y."/>
            <person name="Chen B."/>
            <person name="Du Z."/>
        </authorList>
    </citation>
    <scope>NUCLEOTIDE SEQUENCE [LARGE SCALE GENOMIC DNA]</scope>
    <source>
        <strain evidence="17 18">WNB302</strain>
    </source>
</reference>
<dbReference type="PRINTS" id="PR00701">
    <property type="entry name" value="60KDINNERMP"/>
</dbReference>
<dbReference type="InterPro" id="IPR028053">
    <property type="entry name" value="Membr_insert_YidC_N"/>
</dbReference>
<dbReference type="PANTHER" id="PTHR12428">
    <property type="entry name" value="OXA1"/>
    <property type="match status" value="1"/>
</dbReference>
<evidence type="ECO:0000256" key="7">
    <source>
        <dbReference type="ARBA" id="ARBA00022927"/>
    </source>
</evidence>
<feature type="transmembrane region" description="Helical" evidence="13">
    <location>
        <begin position="452"/>
        <end position="473"/>
    </location>
</feature>
<dbReference type="InterPro" id="IPR038221">
    <property type="entry name" value="YidC_periplasmic_sf"/>
</dbReference>
<dbReference type="RefSeq" id="WP_094968844.1">
    <property type="nucleotide sequence ID" value="NZ_NGJN01000006.1"/>
</dbReference>
<evidence type="ECO:0000313" key="17">
    <source>
        <dbReference type="EMBL" id="OZV67547.1"/>
    </source>
</evidence>
<dbReference type="InterPro" id="IPR019998">
    <property type="entry name" value="Membr_insert_YidC"/>
</dbReference>
<comment type="function">
    <text evidence="13">Required for the insertion and/or proper folding and/or complex formation of integral membrane proteins into the membrane. Involved in integration of membrane proteins that insert both dependently and independently of the Sec translocase complex, as well as at least some lipoproteins. Aids folding of multispanning membrane proteins.</text>
</comment>
<dbReference type="NCBIfam" id="NF002356">
    <property type="entry name" value="PRK01318.2-3"/>
    <property type="match status" value="1"/>
</dbReference>
<dbReference type="Pfam" id="PF14849">
    <property type="entry name" value="YidC_periplas"/>
    <property type="match status" value="1"/>
</dbReference>
<evidence type="ECO:0000256" key="2">
    <source>
        <dbReference type="ARBA" id="ARBA00010527"/>
    </source>
</evidence>
<dbReference type="InterPro" id="IPR047196">
    <property type="entry name" value="YidC_ALB_C"/>
</dbReference>
<feature type="transmembrane region" description="Helical" evidence="13">
    <location>
        <begin position="499"/>
        <end position="521"/>
    </location>
</feature>
<keyword evidence="5 13" id="KW-1003">Cell membrane</keyword>
<evidence type="ECO:0000256" key="4">
    <source>
        <dbReference type="ARBA" id="ARBA00022448"/>
    </source>
</evidence>
<evidence type="ECO:0000259" key="16">
    <source>
        <dbReference type="Pfam" id="PF14849"/>
    </source>
</evidence>
<evidence type="ECO:0000313" key="18">
    <source>
        <dbReference type="Proteomes" id="UP000216840"/>
    </source>
</evidence>
<dbReference type="Proteomes" id="UP000216840">
    <property type="component" value="Unassembled WGS sequence"/>
</dbReference>
<evidence type="ECO:0000256" key="13">
    <source>
        <dbReference type="HAMAP-Rule" id="MF_01810"/>
    </source>
</evidence>
<dbReference type="GO" id="GO:0005886">
    <property type="term" value="C:plasma membrane"/>
    <property type="evidence" value="ECO:0007669"/>
    <property type="project" value="UniProtKB-SubCell"/>
</dbReference>
<organism evidence="17 18">
    <name type="scientific">Winogradskyella aurantia</name>
    <dbReference type="NCBI Taxonomy" id="1915063"/>
    <lineage>
        <taxon>Bacteria</taxon>
        <taxon>Pseudomonadati</taxon>
        <taxon>Bacteroidota</taxon>
        <taxon>Flavobacteriia</taxon>
        <taxon>Flavobacteriales</taxon>
        <taxon>Flavobacteriaceae</taxon>
        <taxon>Winogradskyella</taxon>
    </lineage>
</organism>
<dbReference type="NCBIfam" id="TIGR03593">
    <property type="entry name" value="yidC_nterm"/>
    <property type="match status" value="1"/>
</dbReference>
<comment type="similarity">
    <text evidence="2 13">Belongs to the OXA1/ALB3/YidC family. Type 1 subfamily.</text>
</comment>
<dbReference type="GO" id="GO:0051205">
    <property type="term" value="P:protein insertion into membrane"/>
    <property type="evidence" value="ECO:0007669"/>
    <property type="project" value="TreeGrafter"/>
</dbReference>
<evidence type="ECO:0000256" key="12">
    <source>
        <dbReference type="ARBA" id="ARBA00033342"/>
    </source>
</evidence>
<feature type="transmembrane region" description="Helical" evidence="13">
    <location>
        <begin position="570"/>
        <end position="589"/>
    </location>
</feature>
<evidence type="ECO:0000256" key="1">
    <source>
        <dbReference type="ARBA" id="ARBA00004429"/>
    </source>
</evidence>
<evidence type="ECO:0000256" key="10">
    <source>
        <dbReference type="ARBA" id="ARBA00023186"/>
    </source>
</evidence>
<dbReference type="NCBIfam" id="TIGR03592">
    <property type="entry name" value="yidC_oxa1_cterm"/>
    <property type="match status" value="1"/>
</dbReference>
<dbReference type="NCBIfam" id="NF002359">
    <property type="entry name" value="PRK01318.2-6"/>
    <property type="match status" value="1"/>
</dbReference>
<sequence length="635" mass="72806">MEEKKLDINSIIGFVLIFGILLYIMYQNQPTPEELEAQKKAEQEQVEAEKKVSKQNESLITAPEDFSNSTVIDSVAQLELQNKVGSFAYALTLPSTERSYTTVETDVFELKFNTKGGHLKEVKLKNFVDYDSIPIYLVKDDNSVFNITFGTSDNRILNTQDFPFQPSVTKSGENTIVSMKLKVSETEFLEYRYELKPNDYMIDFSIQSQGLSGVFNTSQPITLDWKQKGLRHAKSISYENRYTRLTYMYDEGKVDKLGQMNDDEETVDDVEWLSYRQHFFSSILVSGDTPFKNVAVTSTDLVEDEEVDTLFTKLYTSKMPLAYSGGELNKNLGLYYGPTDSKTLKQYDKGLEESIPFGWGIFGWINKAIFIPLFGWLSGFLPYGIAIIVMTILVKIVLSFVQYKQFLSQAKMKILKPELDAIRAKYKDNKLKAQQETMALQSKAGASPLSGCLPGLMQIPVFYALFMFFPTAFDLRQKSFLWAEDLSSFDSVLDLPFNIPFYGDHVSLFPILAAIAIFFYMKMTTGQQMAQQPTQEGMPDMGKMMKYMIYFSPLLMLVFFNNYASGLSLYYFISNLISIGIMLVIKNYIIDEDKVLAKIEVSKKKPKKENRFQRKMKEMMEQAEQQKQKQQKGKK</sequence>
<feature type="transmembrane region" description="Helical" evidence="13">
    <location>
        <begin position="6"/>
        <end position="26"/>
    </location>
</feature>
<comment type="subcellular location">
    <subcellularLocation>
        <location evidence="1">Cell inner membrane</location>
        <topology evidence="1">Multi-pass membrane protein</topology>
    </subcellularLocation>
    <subcellularLocation>
        <location evidence="13">Cell membrane</location>
        <topology evidence="13">Multi-pass membrane protein</topology>
    </subcellularLocation>
</comment>
<keyword evidence="4 13" id="KW-0813">Transport</keyword>